<proteinExistence type="predicted"/>
<sequence length="82" mass="9030">MSSESGRPAAEPAASSSQMESNSTQGWVSRINGRLKEWMAEKRGKRWARGSQPQHRVSPGVIHASAMPRHASPCFQKAYSAY</sequence>
<gene>
    <name evidence="2" type="ORF">GGP41_000042</name>
</gene>
<organism evidence="2 3">
    <name type="scientific">Cochliobolus sativus</name>
    <name type="common">Common root rot and spot blotch fungus</name>
    <name type="synonym">Bipolaris sorokiniana</name>
    <dbReference type="NCBI Taxonomy" id="45130"/>
    <lineage>
        <taxon>Eukaryota</taxon>
        <taxon>Fungi</taxon>
        <taxon>Dikarya</taxon>
        <taxon>Ascomycota</taxon>
        <taxon>Pezizomycotina</taxon>
        <taxon>Dothideomycetes</taxon>
        <taxon>Pleosporomycetidae</taxon>
        <taxon>Pleosporales</taxon>
        <taxon>Pleosporineae</taxon>
        <taxon>Pleosporaceae</taxon>
        <taxon>Bipolaris</taxon>
    </lineage>
</organism>
<dbReference type="EMBL" id="WNKQ01000013">
    <property type="protein sequence ID" value="KAF5847319.1"/>
    <property type="molecule type" value="Genomic_DNA"/>
</dbReference>
<dbReference type="AlphaFoldDB" id="A0A8H6DTE4"/>
<dbReference type="Proteomes" id="UP000624244">
    <property type="component" value="Unassembled WGS sequence"/>
</dbReference>
<reference evidence="2" key="1">
    <citation type="submission" date="2019-11" db="EMBL/GenBank/DDBJ databases">
        <title>Bipolaris sorokiniana Genome sequencing.</title>
        <authorList>
            <person name="Wang H."/>
        </authorList>
    </citation>
    <scope>NUCLEOTIDE SEQUENCE</scope>
</reference>
<protein>
    <submittedName>
        <fullName evidence="2">Uncharacterized protein</fullName>
    </submittedName>
</protein>
<feature type="region of interest" description="Disordered" evidence="1">
    <location>
        <begin position="1"/>
        <end position="30"/>
    </location>
</feature>
<accession>A0A8H6DTE4</accession>
<evidence type="ECO:0000313" key="3">
    <source>
        <dbReference type="Proteomes" id="UP000624244"/>
    </source>
</evidence>
<comment type="caution">
    <text evidence="2">The sequence shown here is derived from an EMBL/GenBank/DDBJ whole genome shotgun (WGS) entry which is preliminary data.</text>
</comment>
<feature type="compositionally biased region" description="Polar residues" evidence="1">
    <location>
        <begin position="14"/>
        <end position="27"/>
    </location>
</feature>
<evidence type="ECO:0000313" key="2">
    <source>
        <dbReference type="EMBL" id="KAF5847319.1"/>
    </source>
</evidence>
<name>A0A8H6DTE4_COCSA</name>
<evidence type="ECO:0000256" key="1">
    <source>
        <dbReference type="SAM" id="MobiDB-lite"/>
    </source>
</evidence>